<dbReference type="GO" id="GO:0032259">
    <property type="term" value="P:methylation"/>
    <property type="evidence" value="ECO:0007669"/>
    <property type="project" value="UniProtKB-KW"/>
</dbReference>
<keyword evidence="6" id="KW-0949">S-adenosyl-L-methionine</keyword>
<dbReference type="Pfam" id="PF00590">
    <property type="entry name" value="TP_methylase"/>
    <property type="match status" value="1"/>
</dbReference>
<evidence type="ECO:0000256" key="4">
    <source>
        <dbReference type="ARBA" id="ARBA00022603"/>
    </source>
</evidence>
<comment type="similarity">
    <text evidence="2 7">Belongs to the precorrin methyltransferase family.</text>
</comment>
<evidence type="ECO:0000256" key="3">
    <source>
        <dbReference type="ARBA" id="ARBA00022573"/>
    </source>
</evidence>
<dbReference type="EMBL" id="JABCSC020000005">
    <property type="protein sequence ID" value="NSL56738.1"/>
    <property type="molecule type" value="Genomic_DNA"/>
</dbReference>
<dbReference type="PANTHER" id="PTHR43467">
    <property type="entry name" value="COBALT-PRECORRIN-2 C(20)-METHYLTRANSFERASE"/>
    <property type="match status" value="1"/>
</dbReference>
<comment type="caution">
    <text evidence="9">The sequence shown here is derived from an EMBL/GenBank/DDBJ whole genome shotgun (WGS) entry which is preliminary data.</text>
</comment>
<keyword evidence="3" id="KW-0169">Cobalamin biosynthesis</keyword>
<gene>
    <name evidence="9" type="primary">cobI</name>
    <name evidence="9" type="ORF">HJ583_017025</name>
</gene>
<dbReference type="InterPro" id="IPR014777">
    <property type="entry name" value="4pyrrole_Mease_sub1"/>
</dbReference>
<evidence type="ECO:0000313" key="10">
    <source>
        <dbReference type="Proteomes" id="UP000778523"/>
    </source>
</evidence>
<organism evidence="9 10">
    <name type="scientific">Uliginosibacterium aquaticum</name>
    <dbReference type="NCBI Taxonomy" id="2731212"/>
    <lineage>
        <taxon>Bacteria</taxon>
        <taxon>Pseudomonadati</taxon>
        <taxon>Pseudomonadota</taxon>
        <taxon>Betaproteobacteria</taxon>
        <taxon>Rhodocyclales</taxon>
        <taxon>Zoogloeaceae</taxon>
        <taxon>Uliginosibacterium</taxon>
    </lineage>
</organism>
<dbReference type="InterPro" id="IPR035996">
    <property type="entry name" value="4pyrrol_Methylase_sf"/>
</dbReference>
<comment type="subunit">
    <text evidence="7">Homodimer.</text>
</comment>
<dbReference type="EC" id="2.1.1.130" evidence="7"/>
<comment type="function">
    <text evidence="7">Methylates precorrin-2 at the C-20 position to produce precorrin-3A.</text>
</comment>
<name>A0ABX2IR82_9RHOO</name>
<dbReference type="Gene3D" id="3.40.1010.10">
    <property type="entry name" value="Cobalt-precorrin-4 Transmethylase, Domain 1"/>
    <property type="match status" value="1"/>
</dbReference>
<dbReference type="GO" id="GO:0030788">
    <property type="term" value="F:precorrin-2 C20-methyltransferase activity"/>
    <property type="evidence" value="ECO:0007669"/>
    <property type="project" value="UniProtKB-EC"/>
</dbReference>
<dbReference type="PANTHER" id="PTHR43467:SF2">
    <property type="entry name" value="COBALT-PRECORRIN-2 C(20)-METHYLTRANSFERASE"/>
    <property type="match status" value="1"/>
</dbReference>
<keyword evidence="4 9" id="KW-0489">Methyltransferase</keyword>
<keyword evidence="5 9" id="KW-0808">Transferase</keyword>
<dbReference type="Proteomes" id="UP000778523">
    <property type="component" value="Unassembled WGS sequence"/>
</dbReference>
<accession>A0ABX2IR82</accession>
<comment type="pathway">
    <text evidence="1">Cofactor biosynthesis; adenosylcobalamin biosynthesis.</text>
</comment>
<comment type="catalytic activity">
    <reaction evidence="7">
        <text>precorrin-2 + S-adenosyl-L-methionine = precorrin-3A + S-adenosyl-L-homocysteine + H(+)</text>
        <dbReference type="Rhea" id="RHEA:16841"/>
        <dbReference type="ChEBI" id="CHEBI:15378"/>
        <dbReference type="ChEBI" id="CHEBI:57856"/>
        <dbReference type="ChEBI" id="CHEBI:58561"/>
        <dbReference type="ChEBI" id="CHEBI:58827"/>
        <dbReference type="ChEBI" id="CHEBI:59789"/>
        <dbReference type="EC" id="2.1.1.130"/>
    </reaction>
</comment>
<dbReference type="InterPro" id="IPR006364">
    <property type="entry name" value="CobI/CbiL/CobIJ_dom"/>
</dbReference>
<sequence length="270" mass="29561">MVNEASRMGTLYGLSLGPGDPGLITRRAWQLLERRDALWVYPTRSSKSPSYAYDIVGRAGLLPPAEHQALLFPMTHDAEKLVRSWERAADYVLPRLRAGQDVMFLVEGDASTYATFGHLVRSLRAREEGLAVEVVAGVNSFSAASAALARPLCEQDDTVAIVPAAYGVSAIDRLLDDFDSLVLLKVKPLIEDLLDWLEARELLAGASLIERCGAPDERILRGEEMLALRGSTVSYLSLMLVHSPHRIRGERIRGCLKKNTRQAQAAGAPA</sequence>
<evidence type="ECO:0000256" key="1">
    <source>
        <dbReference type="ARBA" id="ARBA00004953"/>
    </source>
</evidence>
<evidence type="ECO:0000313" key="9">
    <source>
        <dbReference type="EMBL" id="NSL56738.1"/>
    </source>
</evidence>
<dbReference type="RefSeq" id="WP_170023044.1">
    <property type="nucleotide sequence ID" value="NZ_JABCSC020000005.1"/>
</dbReference>
<evidence type="ECO:0000256" key="7">
    <source>
        <dbReference type="PIRNR" id="PIRNR036427"/>
    </source>
</evidence>
<feature type="domain" description="Tetrapyrrole methylase" evidence="8">
    <location>
        <begin position="10"/>
        <end position="222"/>
    </location>
</feature>
<dbReference type="Gene3D" id="3.30.950.10">
    <property type="entry name" value="Methyltransferase, Cobalt-precorrin-4 Transmethylase, Domain 2"/>
    <property type="match status" value="1"/>
</dbReference>
<dbReference type="InterPro" id="IPR000878">
    <property type="entry name" value="4pyrrol_Mease"/>
</dbReference>
<evidence type="ECO:0000259" key="8">
    <source>
        <dbReference type="Pfam" id="PF00590"/>
    </source>
</evidence>
<evidence type="ECO:0000256" key="6">
    <source>
        <dbReference type="ARBA" id="ARBA00022691"/>
    </source>
</evidence>
<dbReference type="SUPFAM" id="SSF53790">
    <property type="entry name" value="Tetrapyrrole methylase"/>
    <property type="match status" value="1"/>
</dbReference>
<dbReference type="CDD" id="cd11645">
    <property type="entry name" value="Precorrin_2_C20_MT"/>
    <property type="match status" value="1"/>
</dbReference>
<dbReference type="NCBIfam" id="TIGR01467">
    <property type="entry name" value="cobI_cbiL"/>
    <property type="match status" value="1"/>
</dbReference>
<protein>
    <recommendedName>
        <fullName evidence="7">Precorrin-2 C(20)-methyltransferase</fullName>
        <ecNumber evidence="7">2.1.1.130</ecNumber>
    </recommendedName>
</protein>
<reference evidence="9 10" key="1">
    <citation type="submission" date="2020-06" db="EMBL/GenBank/DDBJ databases">
        <title>Draft genome of Uliginosibacterium sp. IMCC34675.</title>
        <authorList>
            <person name="Song J."/>
        </authorList>
    </citation>
    <scope>NUCLEOTIDE SEQUENCE [LARGE SCALE GENOMIC DNA]</scope>
    <source>
        <strain evidence="9 10">IMCC34675</strain>
    </source>
</reference>
<dbReference type="InterPro" id="IPR012382">
    <property type="entry name" value="CobI/CbiL"/>
</dbReference>
<keyword evidence="10" id="KW-1185">Reference proteome</keyword>
<evidence type="ECO:0000256" key="5">
    <source>
        <dbReference type="ARBA" id="ARBA00022679"/>
    </source>
</evidence>
<evidence type="ECO:0000256" key="2">
    <source>
        <dbReference type="ARBA" id="ARBA00005879"/>
    </source>
</evidence>
<dbReference type="InterPro" id="IPR014776">
    <property type="entry name" value="4pyrrole_Mease_sub2"/>
</dbReference>
<proteinExistence type="inferred from homology"/>
<dbReference type="PIRSF" id="PIRSF036427">
    <property type="entry name" value="Precrrn-2_mtase"/>
    <property type="match status" value="1"/>
</dbReference>